<evidence type="ECO:0000256" key="5">
    <source>
        <dbReference type="ARBA" id="ARBA00022989"/>
    </source>
</evidence>
<comment type="similarity">
    <text evidence="7">Belongs to the binding-protein-dependent transport system permease family.</text>
</comment>
<dbReference type="PROSITE" id="PS50928">
    <property type="entry name" value="ABC_TM1"/>
    <property type="match status" value="1"/>
</dbReference>
<evidence type="ECO:0000256" key="3">
    <source>
        <dbReference type="ARBA" id="ARBA00022475"/>
    </source>
</evidence>
<dbReference type="AlphaFoldDB" id="A0A081BWD1"/>
<dbReference type="PANTHER" id="PTHR43005:SF1">
    <property type="entry name" value="SPERMIDINE_PUTRESCINE TRANSPORT SYSTEM PERMEASE PROTEIN"/>
    <property type="match status" value="1"/>
</dbReference>
<dbReference type="InterPro" id="IPR035906">
    <property type="entry name" value="MetI-like_sf"/>
</dbReference>
<feature type="transmembrane region" description="Helical" evidence="7">
    <location>
        <begin position="73"/>
        <end position="99"/>
    </location>
</feature>
<dbReference type="Gene3D" id="1.10.3720.10">
    <property type="entry name" value="MetI-like"/>
    <property type="match status" value="1"/>
</dbReference>
<gene>
    <name evidence="9" type="ORF">U27_03599</name>
</gene>
<dbReference type="Proteomes" id="UP000030661">
    <property type="component" value="Unassembled WGS sequence"/>
</dbReference>
<keyword evidence="3" id="KW-1003">Cell membrane</keyword>
<feature type="transmembrane region" description="Helical" evidence="7">
    <location>
        <begin position="13"/>
        <end position="39"/>
    </location>
</feature>
<evidence type="ECO:0000313" key="9">
    <source>
        <dbReference type="EMBL" id="GAK56636.1"/>
    </source>
</evidence>
<evidence type="ECO:0000256" key="2">
    <source>
        <dbReference type="ARBA" id="ARBA00022448"/>
    </source>
</evidence>
<dbReference type="HOGENOM" id="CLU_016047_0_3_0"/>
<keyword evidence="5 7" id="KW-1133">Transmembrane helix</keyword>
<dbReference type="Pfam" id="PF00528">
    <property type="entry name" value="BPD_transp_1"/>
    <property type="match status" value="1"/>
</dbReference>
<evidence type="ECO:0000313" key="10">
    <source>
        <dbReference type="Proteomes" id="UP000030661"/>
    </source>
</evidence>
<keyword evidence="6 7" id="KW-0472">Membrane</keyword>
<sequence>MEKTTAWSKQERLFPYIAIFPTVVLIVLVGVVPCIYTFILSLQEYELIKPPATFVGFANYADLLFHNSRYLRALAFTVIFALVATTLELFIGFFIAYLLADKEVSERYSAVIRTLMMVPFVVAPVVVSYTFKTLIYDQTFGYLNYFLRILHLPGFDIFRGALNAPIGILVMEVILRTPFIAIILYAGISSIDPSILDAASIDGATWLKRLTSVVIPTIRPIIVVGFVLRFIDALKMFDEIYVVTGGGPGYVTENVSVFTVKQAFEFFHMGYAAAAAFIFLIVVMILVSLLMRTARF</sequence>
<feature type="transmembrane region" description="Helical" evidence="7">
    <location>
        <begin position="166"/>
        <end position="188"/>
    </location>
</feature>
<name>A0A081BWD1_VECG1</name>
<evidence type="ECO:0000256" key="6">
    <source>
        <dbReference type="ARBA" id="ARBA00023136"/>
    </source>
</evidence>
<feature type="transmembrane region" description="Helical" evidence="7">
    <location>
        <begin position="271"/>
        <end position="291"/>
    </location>
</feature>
<evidence type="ECO:0000256" key="7">
    <source>
        <dbReference type="RuleBase" id="RU363032"/>
    </source>
</evidence>
<dbReference type="GO" id="GO:0005886">
    <property type="term" value="C:plasma membrane"/>
    <property type="evidence" value="ECO:0007669"/>
    <property type="project" value="UniProtKB-SubCell"/>
</dbReference>
<dbReference type="EMBL" id="DF820465">
    <property type="protein sequence ID" value="GAK56636.1"/>
    <property type="molecule type" value="Genomic_DNA"/>
</dbReference>
<organism evidence="9">
    <name type="scientific">Vecturithrix granuli</name>
    <dbReference type="NCBI Taxonomy" id="1499967"/>
    <lineage>
        <taxon>Bacteria</taxon>
        <taxon>Candidatus Moduliflexota</taxon>
        <taxon>Candidatus Vecturitrichia</taxon>
        <taxon>Candidatus Vecturitrichales</taxon>
        <taxon>Candidatus Vecturitrichaceae</taxon>
        <taxon>Candidatus Vecturithrix</taxon>
    </lineage>
</organism>
<dbReference type="STRING" id="1499967.U27_03599"/>
<proteinExistence type="inferred from homology"/>
<dbReference type="eggNOG" id="COG1175">
    <property type="taxonomic scope" value="Bacteria"/>
</dbReference>
<dbReference type="CDD" id="cd06261">
    <property type="entry name" value="TM_PBP2"/>
    <property type="match status" value="1"/>
</dbReference>
<evidence type="ECO:0000259" key="8">
    <source>
        <dbReference type="PROSITE" id="PS50928"/>
    </source>
</evidence>
<dbReference type="PANTHER" id="PTHR43005">
    <property type="entry name" value="BLR7065 PROTEIN"/>
    <property type="match status" value="1"/>
</dbReference>
<dbReference type="SUPFAM" id="SSF161098">
    <property type="entry name" value="MetI-like"/>
    <property type="match status" value="1"/>
</dbReference>
<keyword evidence="2 7" id="KW-0813">Transport</keyword>
<dbReference type="InterPro" id="IPR000515">
    <property type="entry name" value="MetI-like"/>
</dbReference>
<evidence type="ECO:0000256" key="4">
    <source>
        <dbReference type="ARBA" id="ARBA00022692"/>
    </source>
</evidence>
<protein>
    <submittedName>
        <fullName evidence="9">Binding-protein-dependent transport systems inner membrane component</fullName>
    </submittedName>
</protein>
<feature type="domain" description="ABC transmembrane type-1" evidence="8">
    <location>
        <begin position="74"/>
        <end position="290"/>
    </location>
</feature>
<accession>A0A081BWD1</accession>
<feature type="transmembrane region" description="Helical" evidence="7">
    <location>
        <begin position="111"/>
        <end position="131"/>
    </location>
</feature>
<keyword evidence="4 7" id="KW-0812">Transmembrane</keyword>
<dbReference type="GO" id="GO:0055085">
    <property type="term" value="P:transmembrane transport"/>
    <property type="evidence" value="ECO:0007669"/>
    <property type="project" value="InterPro"/>
</dbReference>
<reference evidence="9" key="1">
    <citation type="journal article" date="2015" name="PeerJ">
        <title>First genomic representation of candidate bacterial phylum KSB3 points to enhanced environmental sensing as a trigger of wastewater bulking.</title>
        <authorList>
            <person name="Sekiguchi Y."/>
            <person name="Ohashi A."/>
            <person name="Parks D.H."/>
            <person name="Yamauchi T."/>
            <person name="Tyson G.W."/>
            <person name="Hugenholtz P."/>
        </authorList>
    </citation>
    <scope>NUCLEOTIDE SEQUENCE [LARGE SCALE GENOMIC DNA]</scope>
</reference>
<feature type="transmembrane region" description="Helical" evidence="7">
    <location>
        <begin position="209"/>
        <end position="231"/>
    </location>
</feature>
<keyword evidence="10" id="KW-1185">Reference proteome</keyword>
<comment type="subcellular location">
    <subcellularLocation>
        <location evidence="1 7">Cell membrane</location>
        <topology evidence="1 7">Multi-pass membrane protein</topology>
    </subcellularLocation>
</comment>
<evidence type="ECO:0000256" key="1">
    <source>
        <dbReference type="ARBA" id="ARBA00004651"/>
    </source>
</evidence>